<comment type="subunit">
    <text evidence="2">Homodimer.</text>
</comment>
<feature type="binding site" evidence="2">
    <location>
        <position position="28"/>
    </location>
    <ligand>
        <name>Mg(2+)</name>
        <dbReference type="ChEBI" id="CHEBI:18420"/>
    </ligand>
</feature>
<comment type="caution">
    <text evidence="3">The sequence shown here is derived from an EMBL/GenBank/DDBJ whole genome shotgun (WGS) entry which is preliminary data.</text>
</comment>
<feature type="binding site" evidence="2">
    <location>
        <position position="77"/>
    </location>
    <ligand>
        <name>substrate</name>
    </ligand>
</feature>
<dbReference type="CDD" id="cd00475">
    <property type="entry name" value="Cis_IPPS"/>
    <property type="match status" value="1"/>
</dbReference>
<dbReference type="SUPFAM" id="SSF64005">
    <property type="entry name" value="Undecaprenyl diphosphate synthase"/>
    <property type="match status" value="1"/>
</dbReference>
<protein>
    <recommendedName>
        <fullName evidence="2">Isoprenyl transferase</fullName>
        <ecNumber evidence="2">2.5.1.-</ecNumber>
    </recommendedName>
</protein>
<dbReference type="Proteomes" id="UP000596977">
    <property type="component" value="Unassembled WGS sequence"/>
</dbReference>
<keyword evidence="2" id="KW-0479">Metal-binding</keyword>
<dbReference type="FunFam" id="3.40.1180.10:FF:000001">
    <property type="entry name" value="(2E,6E)-farnesyl-diphosphate-specific ditrans,polycis-undecaprenyl-diphosphate synthase"/>
    <property type="match status" value="1"/>
</dbReference>
<feature type="binding site" evidence="2">
    <location>
        <position position="45"/>
    </location>
    <ligand>
        <name>substrate</name>
    </ligand>
</feature>
<accession>A0A916RDW3</accession>
<dbReference type="Pfam" id="PF01255">
    <property type="entry name" value="Prenyltransf"/>
    <property type="match status" value="1"/>
</dbReference>
<keyword evidence="2" id="KW-0460">Magnesium</keyword>
<comment type="similarity">
    <text evidence="2">Belongs to the UPP synthase family.</text>
</comment>
<feature type="binding site" evidence="2">
    <location>
        <begin position="29"/>
        <end position="32"/>
    </location>
    <ligand>
        <name>substrate</name>
    </ligand>
</feature>
<feature type="binding site" evidence="2">
    <location>
        <position position="79"/>
    </location>
    <ligand>
        <name>substrate</name>
    </ligand>
</feature>
<evidence type="ECO:0000313" key="3">
    <source>
        <dbReference type="EMBL" id="GGA52343.1"/>
    </source>
</evidence>
<name>A0A916RDW3_9HYPH</name>
<keyword evidence="4" id="KW-1185">Reference proteome</keyword>
<dbReference type="NCBIfam" id="TIGR00055">
    <property type="entry name" value="uppS"/>
    <property type="match status" value="1"/>
</dbReference>
<evidence type="ECO:0000256" key="2">
    <source>
        <dbReference type="HAMAP-Rule" id="MF_01139"/>
    </source>
</evidence>
<dbReference type="GO" id="GO:0005829">
    <property type="term" value="C:cytosol"/>
    <property type="evidence" value="ECO:0007669"/>
    <property type="project" value="TreeGrafter"/>
</dbReference>
<dbReference type="HAMAP" id="MF_01139">
    <property type="entry name" value="ISPT"/>
    <property type="match status" value="1"/>
</dbReference>
<feature type="binding site" evidence="2">
    <location>
        <position position="215"/>
    </location>
    <ligand>
        <name>Mg(2+)</name>
        <dbReference type="ChEBI" id="CHEBI:18420"/>
    </ligand>
</feature>
<dbReference type="OrthoDB" id="4191603at2"/>
<dbReference type="InterPro" id="IPR036424">
    <property type="entry name" value="UPP_synth-like_sf"/>
</dbReference>
<dbReference type="NCBIfam" id="NF011408">
    <property type="entry name" value="PRK14834.1"/>
    <property type="match status" value="1"/>
</dbReference>
<dbReference type="NCBIfam" id="NF011405">
    <property type="entry name" value="PRK14830.1"/>
    <property type="match status" value="1"/>
</dbReference>
<keyword evidence="1 2" id="KW-0808">Transferase</keyword>
<dbReference type="GO" id="GO:0008834">
    <property type="term" value="F:ditrans,polycis-undecaprenyl-diphosphate synthase [(2E,6E)-farnesyl-diphosphate specific] activity"/>
    <property type="evidence" value="ECO:0007669"/>
    <property type="project" value="TreeGrafter"/>
</dbReference>
<evidence type="ECO:0000313" key="4">
    <source>
        <dbReference type="Proteomes" id="UP000596977"/>
    </source>
</evidence>
<dbReference type="EC" id="2.5.1.-" evidence="2"/>
<dbReference type="InterPro" id="IPR018520">
    <property type="entry name" value="UPP_synth-like_CS"/>
</dbReference>
<feature type="binding site" evidence="2">
    <location>
        <position position="41"/>
    </location>
    <ligand>
        <name>substrate</name>
    </ligand>
</feature>
<feature type="binding site" evidence="2">
    <location>
        <position position="196"/>
    </location>
    <ligand>
        <name>substrate</name>
    </ligand>
</feature>
<feature type="active site" description="Proton acceptor" evidence="2">
    <location>
        <position position="76"/>
    </location>
</feature>
<dbReference type="RefSeq" id="WP_127071093.1">
    <property type="nucleotide sequence ID" value="NZ_BMKB01000003.1"/>
</dbReference>
<dbReference type="PANTHER" id="PTHR10291">
    <property type="entry name" value="DEHYDRODOLICHYL DIPHOSPHATE SYNTHASE FAMILY MEMBER"/>
    <property type="match status" value="1"/>
</dbReference>
<comment type="cofactor">
    <cofactor evidence="2">
        <name>Mg(2+)</name>
        <dbReference type="ChEBI" id="CHEBI:18420"/>
    </cofactor>
    <text evidence="2">Binds 2 magnesium ions per subunit.</text>
</comment>
<comment type="function">
    <text evidence="2">Catalyzes the condensation of isopentenyl diphosphate (IPP) with allylic pyrophosphates generating different type of terpenoids.</text>
</comment>
<dbReference type="Gene3D" id="3.40.1180.10">
    <property type="entry name" value="Decaprenyl diphosphate synthase-like"/>
    <property type="match status" value="1"/>
</dbReference>
<dbReference type="PROSITE" id="PS01066">
    <property type="entry name" value="UPP_SYNTHASE"/>
    <property type="match status" value="1"/>
</dbReference>
<sequence>MSSTQALVSKEPLLENIKVPKHIGVIMDGNGRWAKARGLPRSEGHRAGVESVRRIVELSIRYGVQCLTLFSFSSENWRRPPEEVNFIFGLLRRFVASDLARLAAQNVRIRIIGDRDSLEAGMKSIIAEAESKTAANTGLDLIIAFNYGAKAEIIDAVKRIAAKARAGEIDIATIDEATISQHLHTQDLPDPDLILRTSGEMRLSNFLLWQSAYSELVFVEESWPDFDEAVFLRALQEFTDRDRRFGGVES</sequence>
<gene>
    <name evidence="3" type="primary">uppS2</name>
    <name evidence="3" type="ORF">GCM10011499_23010</name>
</gene>
<feature type="binding site" evidence="2">
    <location>
        <position position="33"/>
    </location>
    <ligand>
        <name>substrate</name>
    </ligand>
</feature>
<organism evidence="3 4">
    <name type="scientific">Pelagibacterium lentulum</name>
    <dbReference type="NCBI Taxonomy" id="2029865"/>
    <lineage>
        <taxon>Bacteria</taxon>
        <taxon>Pseudomonadati</taxon>
        <taxon>Pseudomonadota</taxon>
        <taxon>Alphaproteobacteria</taxon>
        <taxon>Hyphomicrobiales</taxon>
        <taxon>Devosiaceae</taxon>
        <taxon>Pelagibacterium</taxon>
    </lineage>
</organism>
<dbReference type="EMBL" id="BMKB01000003">
    <property type="protein sequence ID" value="GGA52343.1"/>
    <property type="molecule type" value="Genomic_DNA"/>
</dbReference>
<dbReference type="PANTHER" id="PTHR10291:SF0">
    <property type="entry name" value="DEHYDRODOLICHYL DIPHOSPHATE SYNTHASE 2"/>
    <property type="match status" value="1"/>
</dbReference>
<feature type="active site" evidence="2">
    <location>
        <position position="28"/>
    </location>
</feature>
<dbReference type="InterPro" id="IPR001441">
    <property type="entry name" value="UPP_synth-like"/>
</dbReference>
<proteinExistence type="inferred from homology"/>
<dbReference type="AlphaFoldDB" id="A0A916RDW3"/>
<evidence type="ECO:0000256" key="1">
    <source>
        <dbReference type="ARBA" id="ARBA00022679"/>
    </source>
</evidence>
<dbReference type="GO" id="GO:0000287">
    <property type="term" value="F:magnesium ion binding"/>
    <property type="evidence" value="ECO:0007669"/>
    <property type="project" value="UniProtKB-UniRule"/>
</dbReference>
<feature type="binding site" evidence="2">
    <location>
        <begin position="202"/>
        <end position="204"/>
    </location>
    <ligand>
        <name>substrate</name>
    </ligand>
</feature>
<dbReference type="GO" id="GO:0016094">
    <property type="term" value="P:polyprenol biosynthetic process"/>
    <property type="evidence" value="ECO:0007669"/>
    <property type="project" value="TreeGrafter"/>
</dbReference>
<feature type="binding site" evidence="2">
    <location>
        <begin position="73"/>
        <end position="75"/>
    </location>
    <ligand>
        <name>substrate</name>
    </ligand>
</feature>
<reference evidence="3 4" key="1">
    <citation type="journal article" date="2014" name="Int. J. Syst. Evol. Microbiol.">
        <title>Complete genome sequence of Corynebacterium casei LMG S-19264T (=DSM 44701T), isolated from a smear-ripened cheese.</title>
        <authorList>
            <consortium name="US DOE Joint Genome Institute (JGI-PGF)"/>
            <person name="Walter F."/>
            <person name="Albersmeier A."/>
            <person name="Kalinowski J."/>
            <person name="Ruckert C."/>
        </authorList>
    </citation>
    <scope>NUCLEOTIDE SEQUENCE [LARGE SCALE GENOMIC DNA]</scope>
    <source>
        <strain evidence="3 4">CGMCC 1.15896</strain>
    </source>
</reference>